<gene>
    <name evidence="1" type="ORF">S01H4_29979</name>
</gene>
<name>X1CJZ8_9ZZZZ</name>
<accession>X1CJZ8</accession>
<proteinExistence type="predicted"/>
<protein>
    <submittedName>
        <fullName evidence="1">Uncharacterized protein</fullName>
    </submittedName>
</protein>
<organism evidence="1">
    <name type="scientific">marine sediment metagenome</name>
    <dbReference type="NCBI Taxonomy" id="412755"/>
    <lineage>
        <taxon>unclassified sequences</taxon>
        <taxon>metagenomes</taxon>
        <taxon>ecological metagenomes</taxon>
    </lineage>
</organism>
<dbReference type="EMBL" id="BART01015443">
    <property type="protein sequence ID" value="GAG84511.1"/>
    <property type="molecule type" value="Genomic_DNA"/>
</dbReference>
<reference evidence="1" key="1">
    <citation type="journal article" date="2014" name="Front. Microbiol.">
        <title>High frequency of phylogenetically diverse reductive dehalogenase-homologous genes in deep subseafloor sedimentary metagenomes.</title>
        <authorList>
            <person name="Kawai M."/>
            <person name="Futagami T."/>
            <person name="Toyoda A."/>
            <person name="Takaki Y."/>
            <person name="Nishi S."/>
            <person name="Hori S."/>
            <person name="Arai W."/>
            <person name="Tsubouchi T."/>
            <person name="Morono Y."/>
            <person name="Uchiyama I."/>
            <person name="Ito T."/>
            <person name="Fujiyama A."/>
            <person name="Inagaki F."/>
            <person name="Takami H."/>
        </authorList>
    </citation>
    <scope>NUCLEOTIDE SEQUENCE</scope>
    <source>
        <strain evidence="1">Expedition CK06-06</strain>
    </source>
</reference>
<sequence>MNWYKKAQSYYIFGKKDDTFFMNNPKAWGIDKEAIRLNNGEILYGGVLCGGINHWSLFALAKPYIGDIKNIESLGWISSDGTYKTKIRGSEVREYLNPSAKDYELV</sequence>
<comment type="caution">
    <text evidence="1">The sequence shown here is derived from an EMBL/GenBank/DDBJ whole genome shotgun (WGS) entry which is preliminary data.</text>
</comment>
<dbReference type="AlphaFoldDB" id="X1CJZ8"/>
<evidence type="ECO:0000313" key="1">
    <source>
        <dbReference type="EMBL" id="GAG84511.1"/>
    </source>
</evidence>